<gene>
    <name evidence="4" type="ORF">Bmayo_04020</name>
</gene>
<evidence type="ECO:0000256" key="2">
    <source>
        <dbReference type="ARBA" id="ARBA00022729"/>
    </source>
</evidence>
<dbReference type="InterPro" id="IPR005632">
    <property type="entry name" value="Chaperone_Skp"/>
</dbReference>
<dbReference type="EMBL" id="CP015780">
    <property type="protein sequence ID" value="APT00054.1"/>
    <property type="molecule type" value="Genomic_DNA"/>
</dbReference>
<sequence length="183" mass="21305">MLWRKFVFFLILPLFFLLSFNVFSIDVVKIGIVDFDRIVIEVLNPQLKANLDQIKNRYQEQINTLNLELKNLRQMYDKSIAANDLDNARSFGNQYNLKVDELKRVSSLAKNNLEQQRLANINSLNNNSESLSKILRGIQYVAEINGFSLIMKKNNPYILYHNSTVDITDDVVKHLLEKDNKNP</sequence>
<dbReference type="GO" id="GO:0051082">
    <property type="term" value="F:unfolded protein binding"/>
    <property type="evidence" value="ECO:0007669"/>
    <property type="project" value="InterPro"/>
</dbReference>
<keyword evidence="2" id="KW-0732">Signal</keyword>
<evidence type="ECO:0000256" key="1">
    <source>
        <dbReference type="ARBA" id="ARBA00009091"/>
    </source>
</evidence>
<organism evidence="4 5">
    <name type="scientific">Borreliella mayonii</name>
    <dbReference type="NCBI Taxonomy" id="1674146"/>
    <lineage>
        <taxon>Bacteria</taxon>
        <taxon>Pseudomonadati</taxon>
        <taxon>Spirochaetota</taxon>
        <taxon>Spirochaetia</taxon>
        <taxon>Spirochaetales</taxon>
        <taxon>Borreliaceae</taxon>
        <taxon>Borreliella</taxon>
    </lineage>
</organism>
<evidence type="ECO:0000313" key="4">
    <source>
        <dbReference type="EMBL" id="APT00054.1"/>
    </source>
</evidence>
<dbReference type="Pfam" id="PF03938">
    <property type="entry name" value="OmpH"/>
    <property type="match status" value="1"/>
</dbReference>
<dbReference type="SMART" id="SM00935">
    <property type="entry name" value="OmpH"/>
    <property type="match status" value="1"/>
</dbReference>
<evidence type="ECO:0008006" key="6">
    <source>
        <dbReference type="Google" id="ProtNLM"/>
    </source>
</evidence>
<protein>
    <recommendedName>
        <fullName evidence="6">Outer membrane chaperone Skp</fullName>
    </recommendedName>
</protein>
<keyword evidence="3" id="KW-0175">Coiled coil</keyword>
<evidence type="ECO:0000313" key="5">
    <source>
        <dbReference type="Proteomes" id="UP000185516"/>
    </source>
</evidence>
<dbReference type="Proteomes" id="UP000185516">
    <property type="component" value="Chromosome"/>
</dbReference>
<keyword evidence="5" id="KW-1185">Reference proteome</keyword>
<dbReference type="PANTHER" id="PTHR35089">
    <property type="entry name" value="CHAPERONE PROTEIN SKP"/>
    <property type="match status" value="1"/>
</dbReference>
<feature type="coiled-coil region" evidence="3">
    <location>
        <begin position="44"/>
        <end position="82"/>
    </location>
</feature>
<dbReference type="GO" id="GO:0050821">
    <property type="term" value="P:protein stabilization"/>
    <property type="evidence" value="ECO:0007669"/>
    <property type="project" value="TreeGrafter"/>
</dbReference>
<dbReference type="InterPro" id="IPR024930">
    <property type="entry name" value="Skp_dom_sf"/>
</dbReference>
<reference evidence="4 5" key="1">
    <citation type="journal article" date="2016" name="PLoS ONE">
        <title>Whole Genome Sequence and Comparative Genomics of the Novel Lyme Borreliosis Causing Pathogen, Borrelia mayonii.</title>
        <authorList>
            <person name="Kingry L.C."/>
            <person name="Batra D."/>
            <person name="Replogle A."/>
            <person name="Rowe L.A."/>
            <person name="Pritt B.S."/>
            <person name="Petersen J.M."/>
        </authorList>
    </citation>
    <scope>NUCLEOTIDE SEQUENCE [LARGE SCALE GENOMIC DNA]</scope>
    <source>
        <strain evidence="4 5">MN14-1420</strain>
    </source>
</reference>
<dbReference type="SUPFAM" id="SSF111384">
    <property type="entry name" value="OmpH-like"/>
    <property type="match status" value="1"/>
</dbReference>
<dbReference type="AlphaFoldDB" id="A0AAC9KXN0"/>
<name>A0AAC9KXN0_9SPIR</name>
<accession>A0AAC9KXN0</accession>
<proteinExistence type="inferred from homology"/>
<comment type="similarity">
    <text evidence="1">Belongs to the Skp family.</text>
</comment>
<evidence type="ECO:0000256" key="3">
    <source>
        <dbReference type="SAM" id="Coils"/>
    </source>
</evidence>
<dbReference type="GO" id="GO:0005829">
    <property type="term" value="C:cytosol"/>
    <property type="evidence" value="ECO:0007669"/>
    <property type="project" value="TreeGrafter"/>
</dbReference>
<dbReference type="Gene3D" id="3.30.910.20">
    <property type="entry name" value="Skp domain"/>
    <property type="match status" value="1"/>
</dbReference>
<dbReference type="PANTHER" id="PTHR35089:SF1">
    <property type="entry name" value="CHAPERONE PROTEIN SKP"/>
    <property type="match status" value="1"/>
</dbReference>